<dbReference type="EMBL" id="CADEPI010000092">
    <property type="protein sequence ID" value="CAB3373994.1"/>
    <property type="molecule type" value="Genomic_DNA"/>
</dbReference>
<protein>
    <submittedName>
        <fullName evidence="1">Uncharacterized protein</fullName>
    </submittedName>
</protein>
<reference evidence="1 2" key="1">
    <citation type="submission" date="2020-04" db="EMBL/GenBank/DDBJ databases">
        <authorList>
            <person name="Alioto T."/>
            <person name="Alioto T."/>
            <person name="Gomez Garrido J."/>
        </authorList>
    </citation>
    <scope>NUCLEOTIDE SEQUENCE [LARGE SCALE GENOMIC DNA]</scope>
</reference>
<dbReference type="Proteomes" id="UP000494165">
    <property type="component" value="Unassembled WGS sequence"/>
</dbReference>
<evidence type="ECO:0000313" key="2">
    <source>
        <dbReference type="Proteomes" id="UP000494165"/>
    </source>
</evidence>
<gene>
    <name evidence="1" type="ORF">CLODIP_2_CD13455</name>
</gene>
<keyword evidence="2" id="KW-1185">Reference proteome</keyword>
<accession>A0A8S1D126</accession>
<evidence type="ECO:0000313" key="1">
    <source>
        <dbReference type="EMBL" id="CAB3373994.1"/>
    </source>
</evidence>
<name>A0A8S1D126_9INSE</name>
<comment type="caution">
    <text evidence="1">The sequence shown here is derived from an EMBL/GenBank/DDBJ whole genome shotgun (WGS) entry which is preliminary data.</text>
</comment>
<dbReference type="AlphaFoldDB" id="A0A8S1D126"/>
<organism evidence="1 2">
    <name type="scientific">Cloeon dipterum</name>
    <dbReference type="NCBI Taxonomy" id="197152"/>
    <lineage>
        <taxon>Eukaryota</taxon>
        <taxon>Metazoa</taxon>
        <taxon>Ecdysozoa</taxon>
        <taxon>Arthropoda</taxon>
        <taxon>Hexapoda</taxon>
        <taxon>Insecta</taxon>
        <taxon>Pterygota</taxon>
        <taxon>Palaeoptera</taxon>
        <taxon>Ephemeroptera</taxon>
        <taxon>Pisciforma</taxon>
        <taxon>Baetidae</taxon>
        <taxon>Cloeon</taxon>
    </lineage>
</organism>
<proteinExistence type="predicted"/>
<sequence>MNLSNSTIANVTALTERAVSISTVHVTEVILSLGLVRNEVITIHDALYNLPELETATNAGTAQYNKTLEEITSINAFVPRLFTEANEQIQNAIIGQVCQPATDVYIGLQVIQSSLNDYYRKIEDDQVLYQFRASLANNALQTVIAQPVVLFSLLSVKEFTMKQIGGLALLLAVKVALAESTSSNNLPSTRDLNDDISAAGVALKNFDFEVDRYTGVLNVFQDEIDISIRNTYGEIERNLQLIPELSSEIVAVLTSVMANGVKDASSLIASSGVSVLAGVGSQIIATNSVLQSDLASLDESTLLLNSTFQDSKGQLLVMGMTVPSIFIDVDSQIRSAIDGLSGTPVVDILVGLQTVINILYDQNFGIENSNIVYEFRGDLALQALQAVIDQVPL</sequence>